<organism evidence="1 2">
    <name type="scientific">Dermacentor silvarum</name>
    <name type="common">Tick</name>
    <dbReference type="NCBI Taxonomy" id="543639"/>
    <lineage>
        <taxon>Eukaryota</taxon>
        <taxon>Metazoa</taxon>
        <taxon>Ecdysozoa</taxon>
        <taxon>Arthropoda</taxon>
        <taxon>Chelicerata</taxon>
        <taxon>Arachnida</taxon>
        <taxon>Acari</taxon>
        <taxon>Parasitiformes</taxon>
        <taxon>Ixodida</taxon>
        <taxon>Ixodoidea</taxon>
        <taxon>Ixodidae</taxon>
        <taxon>Rhipicephalinae</taxon>
        <taxon>Dermacentor</taxon>
    </lineage>
</organism>
<gene>
    <name evidence="1" type="ORF">HPB49_017359</name>
</gene>
<evidence type="ECO:0000313" key="2">
    <source>
        <dbReference type="Proteomes" id="UP000821865"/>
    </source>
</evidence>
<dbReference type="Proteomes" id="UP000821865">
    <property type="component" value="Chromosome 2"/>
</dbReference>
<evidence type="ECO:0000313" key="1">
    <source>
        <dbReference type="EMBL" id="KAH7966540.1"/>
    </source>
</evidence>
<reference evidence="1" key="1">
    <citation type="submission" date="2020-05" db="EMBL/GenBank/DDBJ databases">
        <title>Large-scale comparative analyses of tick genomes elucidate their genetic diversity and vector capacities.</title>
        <authorList>
            <person name="Jia N."/>
            <person name="Wang J."/>
            <person name="Shi W."/>
            <person name="Du L."/>
            <person name="Sun Y."/>
            <person name="Zhan W."/>
            <person name="Jiang J."/>
            <person name="Wang Q."/>
            <person name="Zhang B."/>
            <person name="Ji P."/>
            <person name="Sakyi L.B."/>
            <person name="Cui X."/>
            <person name="Yuan T."/>
            <person name="Jiang B."/>
            <person name="Yang W."/>
            <person name="Lam T.T.-Y."/>
            <person name="Chang Q."/>
            <person name="Ding S."/>
            <person name="Wang X."/>
            <person name="Zhu J."/>
            <person name="Ruan X."/>
            <person name="Zhao L."/>
            <person name="Wei J."/>
            <person name="Que T."/>
            <person name="Du C."/>
            <person name="Cheng J."/>
            <person name="Dai P."/>
            <person name="Han X."/>
            <person name="Huang E."/>
            <person name="Gao Y."/>
            <person name="Liu J."/>
            <person name="Shao H."/>
            <person name="Ye R."/>
            <person name="Li L."/>
            <person name="Wei W."/>
            <person name="Wang X."/>
            <person name="Wang C."/>
            <person name="Yang T."/>
            <person name="Huo Q."/>
            <person name="Li W."/>
            <person name="Guo W."/>
            <person name="Chen H."/>
            <person name="Zhou L."/>
            <person name="Ni X."/>
            <person name="Tian J."/>
            <person name="Zhou Y."/>
            <person name="Sheng Y."/>
            <person name="Liu T."/>
            <person name="Pan Y."/>
            <person name="Xia L."/>
            <person name="Li J."/>
            <person name="Zhao F."/>
            <person name="Cao W."/>
        </authorList>
    </citation>
    <scope>NUCLEOTIDE SEQUENCE</scope>
    <source>
        <strain evidence="1">Dsil-2018</strain>
    </source>
</reference>
<comment type="caution">
    <text evidence="1">The sequence shown here is derived from an EMBL/GenBank/DDBJ whole genome shotgun (WGS) entry which is preliminary data.</text>
</comment>
<proteinExistence type="predicted"/>
<keyword evidence="2" id="KW-1185">Reference proteome</keyword>
<protein>
    <submittedName>
        <fullName evidence="1">Uncharacterized protein</fullName>
    </submittedName>
</protein>
<sequence length="878" mass="93635">MRPSSTRKSSSKIKKVQPTKSTRPKQGDERSNAGTRAVPEAATSQQTLQASACSQPPPEQRKHTPSTVPQPQQASPRGRLTPDWFNDEHWATMLALESDYRPPLNFQPDRPTSTAQHPPATTVQRSPSNLRDGEPRTLKSAEADFQPPRALLVPVDGTAADKAASLRPPDAQLTADRRTEPTSAAPGKQPPVGHLGSQQAVMDAATPARQPPARADFQETTSCSRDGTDAEIARAATLAVRPSTPSGLPEVTLSGANGKSPEIVLALSSGSQPSVTASPPQTTSMRRESTDAEIDRVISPVTWPSAPTSPLESSSKSPEGAGPDVTRTATLTAPSSAPSSIPETTPRSPQGADDVEAIRVATPAAQPSAPERFPDATPRSPEGTAATPAAPASMTTSTPETTLRSPLGTDAKGVQERPEAEGDSVVSQRGSEPLMNGSRRTPSVVRILDDGVISGSHRTDSAGATTTGDTGQGSSTQCSPTPLGEHKRGRKADPGVPSQSAFPDLYGPVLDVTTDSVVSMAGGTGELSWATETKARGLLFTLLHCLSQALLNILIKQVVHIPKAKIAYYVAFGYMLGSMPEAFALKNPFGPRHVQVDIVLRGLCSLTSLMLKAEALRYVVVSDLAVAYTMVPVCVMLLSWYFMNENMGLTMWVSISLCLCGVVVVMRPTIFFKEWDEDTTQTRLIGFLYAFGSAISLVIMIVLYRLSRNATSKFVGFNSGLTRTIIALLMAMVTGTFDQLMDGRYLGTLVMMSKLSFCAIFFLNKALQKESGAFVTTVKFSADIIMSVILQIAFLDLYPDVWSMGGIVLVVLSFMVTTCGNTVKPAWKNRRRRKSIQKRRQSLKVAEEQDIAAMAARFAEATAAAATSGTASSDAGVH</sequence>
<accession>A0ACB8DEY8</accession>
<name>A0ACB8DEY8_DERSI</name>
<dbReference type="EMBL" id="CM023471">
    <property type="protein sequence ID" value="KAH7966540.1"/>
    <property type="molecule type" value="Genomic_DNA"/>
</dbReference>